<dbReference type="STRING" id="62062.ENSHHUP00000017156"/>
<accession>A0A4W5KYX8</accession>
<dbReference type="InterPro" id="IPR038765">
    <property type="entry name" value="Papain-like_cys_pep_sf"/>
</dbReference>
<dbReference type="PROSITE" id="PS50203">
    <property type="entry name" value="CALPAIN_CAT"/>
    <property type="match status" value="1"/>
</dbReference>
<dbReference type="Pfam" id="PF00648">
    <property type="entry name" value="Peptidase_C2"/>
    <property type="match status" value="1"/>
</dbReference>
<comment type="caution">
    <text evidence="3">Lacks conserved residue(s) required for the propagation of feature annotation.</text>
</comment>
<evidence type="ECO:0000313" key="6">
    <source>
        <dbReference type="Proteomes" id="UP000314982"/>
    </source>
</evidence>
<feature type="domain" description="Calpain catalytic" evidence="4">
    <location>
        <begin position="11"/>
        <end position="92"/>
    </location>
</feature>
<reference evidence="6" key="1">
    <citation type="submission" date="2018-06" db="EMBL/GenBank/DDBJ databases">
        <title>Genome assembly of Danube salmon.</title>
        <authorList>
            <person name="Macqueen D.J."/>
            <person name="Gundappa M.K."/>
        </authorList>
    </citation>
    <scope>NUCLEOTIDE SEQUENCE [LARGE SCALE GENOMIC DNA]</scope>
</reference>
<reference evidence="5" key="2">
    <citation type="submission" date="2025-08" db="UniProtKB">
        <authorList>
            <consortium name="Ensembl"/>
        </authorList>
    </citation>
    <scope>IDENTIFICATION</scope>
</reference>
<feature type="active site" evidence="2">
    <location>
        <position position="29"/>
    </location>
</feature>
<dbReference type="InterPro" id="IPR022684">
    <property type="entry name" value="Calpain_cysteine_protease"/>
</dbReference>
<dbReference type="PANTHER" id="PTHR10183:SF409">
    <property type="entry name" value="CALPAIN-8"/>
    <property type="match status" value="1"/>
</dbReference>
<dbReference type="InterPro" id="IPR001300">
    <property type="entry name" value="Peptidase_C2_calpain_cat"/>
</dbReference>
<evidence type="ECO:0000256" key="1">
    <source>
        <dbReference type="ARBA" id="ARBA00007623"/>
    </source>
</evidence>
<dbReference type="AlphaFoldDB" id="A0A4W5KYX8"/>
<evidence type="ECO:0000313" key="5">
    <source>
        <dbReference type="Ensembl" id="ENSHHUP00000017156.1"/>
    </source>
</evidence>
<dbReference type="Ensembl" id="ENSHHUT00000017786.1">
    <property type="protein sequence ID" value="ENSHHUP00000017156.1"/>
    <property type="gene ID" value="ENSHHUG00000010693.1"/>
</dbReference>
<dbReference type="GO" id="GO:0004198">
    <property type="term" value="F:calcium-dependent cysteine-type endopeptidase activity"/>
    <property type="evidence" value="ECO:0007669"/>
    <property type="project" value="InterPro"/>
</dbReference>
<protein>
    <recommendedName>
        <fullName evidence="4">Calpain catalytic domain-containing protein</fullName>
    </recommendedName>
</protein>
<dbReference type="Gene3D" id="3.90.70.10">
    <property type="entry name" value="Cysteine proteinases"/>
    <property type="match status" value="1"/>
</dbReference>
<dbReference type="GO" id="GO:0006508">
    <property type="term" value="P:proteolysis"/>
    <property type="evidence" value="ECO:0007669"/>
    <property type="project" value="InterPro"/>
</dbReference>
<name>A0A4W5KYX8_9TELE</name>
<reference evidence="5" key="3">
    <citation type="submission" date="2025-09" db="UniProtKB">
        <authorList>
            <consortium name="Ensembl"/>
        </authorList>
    </citation>
    <scope>IDENTIFICATION</scope>
</reference>
<dbReference type="PANTHER" id="PTHR10183">
    <property type="entry name" value="CALPAIN"/>
    <property type="match status" value="1"/>
</dbReference>
<sequence length="92" mass="10596">ILTSQLFYFQITNSYETEAVTALKLVKGHAYSVTGVEEVHLHGDPVQLIRIRNPWGQVEWTGPWSDGSSEWKNVRPEEKLKLDHVAEDGEFW</sequence>
<dbReference type="SUPFAM" id="SSF54001">
    <property type="entry name" value="Cysteine proteinases"/>
    <property type="match status" value="1"/>
</dbReference>
<evidence type="ECO:0000256" key="3">
    <source>
        <dbReference type="PROSITE-ProRule" id="PRU00239"/>
    </source>
</evidence>
<evidence type="ECO:0000259" key="4">
    <source>
        <dbReference type="PROSITE" id="PS50203"/>
    </source>
</evidence>
<feature type="active site" evidence="2">
    <location>
        <position position="53"/>
    </location>
</feature>
<keyword evidence="6" id="KW-1185">Reference proteome</keyword>
<organism evidence="5 6">
    <name type="scientific">Hucho hucho</name>
    <name type="common">huchen</name>
    <dbReference type="NCBI Taxonomy" id="62062"/>
    <lineage>
        <taxon>Eukaryota</taxon>
        <taxon>Metazoa</taxon>
        <taxon>Chordata</taxon>
        <taxon>Craniata</taxon>
        <taxon>Vertebrata</taxon>
        <taxon>Euteleostomi</taxon>
        <taxon>Actinopterygii</taxon>
        <taxon>Neopterygii</taxon>
        <taxon>Teleostei</taxon>
        <taxon>Protacanthopterygii</taxon>
        <taxon>Salmoniformes</taxon>
        <taxon>Salmonidae</taxon>
        <taxon>Salmoninae</taxon>
        <taxon>Hucho</taxon>
    </lineage>
</organism>
<evidence type="ECO:0000256" key="2">
    <source>
        <dbReference type="PIRSR" id="PIRSR622684-1"/>
    </source>
</evidence>
<proteinExistence type="inferred from homology"/>
<dbReference type="GeneTree" id="ENSGT00940000154784"/>
<comment type="similarity">
    <text evidence="1">Belongs to the peptidase C2 family.</text>
</comment>
<dbReference type="GO" id="GO:0005737">
    <property type="term" value="C:cytoplasm"/>
    <property type="evidence" value="ECO:0007669"/>
    <property type="project" value="TreeGrafter"/>
</dbReference>
<dbReference type="Proteomes" id="UP000314982">
    <property type="component" value="Unassembled WGS sequence"/>
</dbReference>